<reference evidence="3" key="1">
    <citation type="submission" date="2022-06" db="EMBL/GenBank/DDBJ databases">
        <title>Draft genome sequence of Streptomyces sp. RB6PN25 isolated from peat swamp forest in Thailand.</title>
        <authorList>
            <person name="Duangmal K."/>
            <person name="Klaysubun C."/>
        </authorList>
    </citation>
    <scope>NUCLEOTIDE SEQUENCE</scope>
    <source>
        <strain evidence="3">RB6PN25</strain>
    </source>
</reference>
<organism evidence="3 4">
    <name type="scientific">Streptomyces humicola</name>
    <dbReference type="NCBI Taxonomy" id="2953240"/>
    <lineage>
        <taxon>Bacteria</taxon>
        <taxon>Bacillati</taxon>
        <taxon>Actinomycetota</taxon>
        <taxon>Actinomycetes</taxon>
        <taxon>Kitasatosporales</taxon>
        <taxon>Streptomycetaceae</taxon>
        <taxon>Streptomyces</taxon>
    </lineage>
</organism>
<gene>
    <name evidence="3" type="ORF">NGB36_01895</name>
</gene>
<evidence type="ECO:0000256" key="2">
    <source>
        <dbReference type="SAM" id="MobiDB-lite"/>
    </source>
</evidence>
<dbReference type="Proteomes" id="UP001057702">
    <property type="component" value="Unassembled WGS sequence"/>
</dbReference>
<evidence type="ECO:0000256" key="1">
    <source>
        <dbReference type="SAM" id="Coils"/>
    </source>
</evidence>
<dbReference type="RefSeq" id="WP_255918234.1">
    <property type="nucleotide sequence ID" value="NZ_JANFNG010000001.1"/>
</dbReference>
<name>A0ABT1PNY9_9ACTN</name>
<accession>A0ABT1PNY9</accession>
<protein>
    <recommendedName>
        <fullName evidence="5">Prephenate dehydrogenase</fullName>
    </recommendedName>
</protein>
<proteinExistence type="predicted"/>
<feature type="region of interest" description="Disordered" evidence="2">
    <location>
        <begin position="57"/>
        <end position="171"/>
    </location>
</feature>
<dbReference type="EMBL" id="JANFNG010000001">
    <property type="protein sequence ID" value="MCQ4079389.1"/>
    <property type="molecule type" value="Genomic_DNA"/>
</dbReference>
<feature type="coiled-coil region" evidence="1">
    <location>
        <begin position="15"/>
        <end position="42"/>
    </location>
</feature>
<comment type="caution">
    <text evidence="3">The sequence shown here is derived from an EMBL/GenBank/DDBJ whole genome shotgun (WGS) entry which is preliminary data.</text>
</comment>
<feature type="compositionally biased region" description="Basic and acidic residues" evidence="2">
    <location>
        <begin position="126"/>
        <end position="144"/>
    </location>
</feature>
<evidence type="ECO:0000313" key="4">
    <source>
        <dbReference type="Proteomes" id="UP001057702"/>
    </source>
</evidence>
<sequence length="228" mass="23773">MATTTGTHSGIASTITALEAELPQLEHRQKSLENDLAAVTQRLEIVRTAVAGLKALNGAPAPLPEPASTTTTPATPAAAAAPAIAEPESALEEQTPSTASAKTVPAPRRAKGTKAPRAVKNSTAADGRDKTPKTTTPKKNETRAARKATGTAKQDNPATTKRTRTPGLSKSIVAVLGKSKKPLRAGEVNELLGREKTDGSVNSVRTALERLVVNHDIQRVGRGLYQTT</sequence>
<evidence type="ECO:0008006" key="5">
    <source>
        <dbReference type="Google" id="ProtNLM"/>
    </source>
</evidence>
<evidence type="ECO:0000313" key="3">
    <source>
        <dbReference type="EMBL" id="MCQ4079389.1"/>
    </source>
</evidence>
<feature type="compositionally biased region" description="Low complexity" evidence="2">
    <location>
        <begin position="66"/>
        <end position="88"/>
    </location>
</feature>
<keyword evidence="1" id="KW-0175">Coiled coil</keyword>
<keyword evidence="4" id="KW-1185">Reference proteome</keyword>